<dbReference type="GO" id="GO:0005886">
    <property type="term" value="C:plasma membrane"/>
    <property type="evidence" value="ECO:0007669"/>
    <property type="project" value="TreeGrafter"/>
</dbReference>
<dbReference type="Proteomes" id="UP001208570">
    <property type="component" value="Unassembled WGS sequence"/>
</dbReference>
<reference evidence="2" key="1">
    <citation type="journal article" date="2023" name="Mol. Biol. Evol.">
        <title>Third-Generation Sequencing Reveals the Adaptive Role of the Epigenome in Three Deep-Sea Polychaetes.</title>
        <authorList>
            <person name="Perez M."/>
            <person name="Aroh O."/>
            <person name="Sun Y."/>
            <person name="Lan Y."/>
            <person name="Juniper S.K."/>
            <person name="Young C.R."/>
            <person name="Angers B."/>
            <person name="Qian P.Y."/>
        </authorList>
    </citation>
    <scope>NUCLEOTIDE SEQUENCE</scope>
    <source>
        <strain evidence="2">P08H-3</strain>
    </source>
</reference>
<dbReference type="GO" id="GO:0031902">
    <property type="term" value="C:late endosome membrane"/>
    <property type="evidence" value="ECO:0007669"/>
    <property type="project" value="TreeGrafter"/>
</dbReference>
<proteinExistence type="predicted"/>
<organism evidence="2 3">
    <name type="scientific">Paralvinella palmiformis</name>
    <dbReference type="NCBI Taxonomy" id="53620"/>
    <lineage>
        <taxon>Eukaryota</taxon>
        <taxon>Metazoa</taxon>
        <taxon>Spiralia</taxon>
        <taxon>Lophotrochozoa</taxon>
        <taxon>Annelida</taxon>
        <taxon>Polychaeta</taxon>
        <taxon>Sedentaria</taxon>
        <taxon>Canalipalpata</taxon>
        <taxon>Terebellida</taxon>
        <taxon>Terebelliformia</taxon>
        <taxon>Alvinellidae</taxon>
        <taxon>Paralvinella</taxon>
    </lineage>
</organism>
<evidence type="ECO:0000313" key="3">
    <source>
        <dbReference type="Proteomes" id="UP001208570"/>
    </source>
</evidence>
<keyword evidence="1" id="KW-1133">Transmembrane helix</keyword>
<dbReference type="GO" id="GO:0006888">
    <property type="term" value="P:endoplasmic reticulum to Golgi vesicle-mediated transport"/>
    <property type="evidence" value="ECO:0007669"/>
    <property type="project" value="TreeGrafter"/>
</dbReference>
<name>A0AAD9JR86_9ANNE</name>
<dbReference type="PANTHER" id="PTHR34009">
    <property type="entry name" value="PROTEIN STAR"/>
    <property type="match status" value="1"/>
</dbReference>
<dbReference type="GO" id="GO:0005794">
    <property type="term" value="C:Golgi apparatus"/>
    <property type="evidence" value="ECO:0007669"/>
    <property type="project" value="TreeGrafter"/>
</dbReference>
<dbReference type="InterPro" id="IPR053202">
    <property type="entry name" value="EGF_Rcpt_Signaling_Reg"/>
</dbReference>
<keyword evidence="3" id="KW-1185">Reference proteome</keyword>
<dbReference type="GO" id="GO:0016197">
    <property type="term" value="P:endosomal transport"/>
    <property type="evidence" value="ECO:0007669"/>
    <property type="project" value="TreeGrafter"/>
</dbReference>
<keyword evidence="1" id="KW-0812">Transmembrane</keyword>
<dbReference type="EMBL" id="JAODUP010000207">
    <property type="protein sequence ID" value="KAK2156690.1"/>
    <property type="molecule type" value="Genomic_DNA"/>
</dbReference>
<dbReference type="PANTHER" id="PTHR34009:SF2">
    <property type="entry name" value="PROTEIN STAR"/>
    <property type="match status" value="1"/>
</dbReference>
<accession>A0AAD9JR86</accession>
<gene>
    <name evidence="2" type="ORF">LSH36_207g03007</name>
</gene>
<dbReference type="GO" id="GO:0005789">
    <property type="term" value="C:endoplasmic reticulum membrane"/>
    <property type="evidence" value="ECO:0007669"/>
    <property type="project" value="TreeGrafter"/>
</dbReference>
<evidence type="ECO:0000313" key="2">
    <source>
        <dbReference type="EMBL" id="KAK2156690.1"/>
    </source>
</evidence>
<keyword evidence="1" id="KW-0472">Membrane</keyword>
<evidence type="ECO:0000256" key="1">
    <source>
        <dbReference type="SAM" id="Phobius"/>
    </source>
</evidence>
<sequence>MGRWNRSRHRYRTSWAGGIVAIFTIGFAFNYIFVNNTYSNKANIMTTNEEHKPFVDRDYLFHQASELIPAKDDVVQPLFINRRRTPNSLTSWTSTKLPNNLQHVHQTDLKLTAHLHDLWILLPFEGPVNIDLDKLPKLGNRTSDRSEQGQPTLVNKLLKNKTSGLFIECEVANDTHNSNSLLFEIYHNWDGILIEANPKYFRSVLSTKRRSFMLNACLSVTETSQVVNFTTSVIAGGISEYIPPGQWD</sequence>
<comment type="caution">
    <text evidence="2">The sequence shown here is derived from an EMBL/GenBank/DDBJ whole genome shotgun (WGS) entry which is preliminary data.</text>
</comment>
<protein>
    <submittedName>
        <fullName evidence="2">Uncharacterized protein</fullName>
    </submittedName>
</protein>
<dbReference type="AlphaFoldDB" id="A0AAD9JR86"/>
<feature type="transmembrane region" description="Helical" evidence="1">
    <location>
        <begin position="12"/>
        <end position="33"/>
    </location>
</feature>